<dbReference type="Gene3D" id="3.40.50.720">
    <property type="entry name" value="NAD(P)-binding Rossmann-like Domain"/>
    <property type="match status" value="1"/>
</dbReference>
<dbReference type="PROSITE" id="PS00061">
    <property type="entry name" value="ADH_SHORT"/>
    <property type="match status" value="1"/>
</dbReference>
<keyword evidence="2" id="KW-1185">Reference proteome</keyword>
<dbReference type="InterPro" id="IPR020904">
    <property type="entry name" value="Sc_DH/Rdtase_CS"/>
</dbReference>
<sequence>MAVPTSKRLVAAITGASSGIGKATAILFAEKGYQLSLSGRNEDALAETVKECLAKGVPKESIVTTCGDLRHENVAKQLMKTTLEAFHRLDTLINAAGILLTGVVAESSLNDYDTLMDVNVRSVIRLTQLAIPHLIETKGTIVNVSSINGPCPFAGVTFYCMSKAALDQFTKCLSLELGPLGVRVNSVNPGVIITDVHLRSGMSEEDYKAFIDRGKETHPLCRVGQPSEVAEGIHFLASEHSSFITGELLRIDGGRGLKHPR</sequence>
<dbReference type="PANTHER" id="PTHR43975">
    <property type="entry name" value="ZGC:101858"/>
    <property type="match status" value="1"/>
</dbReference>
<dbReference type="InterPro" id="IPR036291">
    <property type="entry name" value="NAD(P)-bd_dom_sf"/>
</dbReference>
<evidence type="ECO:0000313" key="3">
    <source>
        <dbReference type="WBParaSite" id="PgR027_g105_t01"/>
    </source>
</evidence>
<dbReference type="WBParaSite" id="PgR027_g105_t01">
    <property type="protein sequence ID" value="PgR027_g105_t01"/>
    <property type="gene ID" value="PgR027_g105"/>
</dbReference>
<dbReference type="AlphaFoldDB" id="A0A915B7B2"/>
<protein>
    <submittedName>
        <fullName evidence="3">Uncharacterized protein</fullName>
    </submittedName>
</protein>
<dbReference type="GO" id="GO:0016491">
    <property type="term" value="F:oxidoreductase activity"/>
    <property type="evidence" value="ECO:0007669"/>
    <property type="project" value="UniProtKB-KW"/>
</dbReference>
<dbReference type="PRINTS" id="PR00080">
    <property type="entry name" value="SDRFAMILY"/>
</dbReference>
<dbReference type="SUPFAM" id="SSF51735">
    <property type="entry name" value="NAD(P)-binding Rossmann-fold domains"/>
    <property type="match status" value="1"/>
</dbReference>
<evidence type="ECO:0000313" key="2">
    <source>
        <dbReference type="Proteomes" id="UP000887569"/>
    </source>
</evidence>
<dbReference type="Pfam" id="PF13561">
    <property type="entry name" value="adh_short_C2"/>
    <property type="match status" value="1"/>
</dbReference>
<accession>A0A915B7B2</accession>
<dbReference type="PANTHER" id="PTHR43975:SF2">
    <property type="entry name" value="EG:BACR7A4.14 PROTEIN-RELATED"/>
    <property type="match status" value="1"/>
</dbReference>
<dbReference type="FunFam" id="3.40.50.720:FF:000084">
    <property type="entry name" value="Short-chain dehydrogenase reductase"/>
    <property type="match status" value="1"/>
</dbReference>
<proteinExistence type="predicted"/>
<evidence type="ECO:0000256" key="1">
    <source>
        <dbReference type="ARBA" id="ARBA00023002"/>
    </source>
</evidence>
<dbReference type="InterPro" id="IPR002347">
    <property type="entry name" value="SDR_fam"/>
</dbReference>
<reference evidence="3" key="1">
    <citation type="submission" date="2022-11" db="UniProtKB">
        <authorList>
            <consortium name="WormBaseParasite"/>
        </authorList>
    </citation>
    <scope>IDENTIFICATION</scope>
</reference>
<keyword evidence="1" id="KW-0560">Oxidoreductase</keyword>
<dbReference type="PRINTS" id="PR00081">
    <property type="entry name" value="GDHRDH"/>
</dbReference>
<organism evidence="2 3">
    <name type="scientific">Parascaris univalens</name>
    <name type="common">Nematode worm</name>
    <dbReference type="NCBI Taxonomy" id="6257"/>
    <lineage>
        <taxon>Eukaryota</taxon>
        <taxon>Metazoa</taxon>
        <taxon>Ecdysozoa</taxon>
        <taxon>Nematoda</taxon>
        <taxon>Chromadorea</taxon>
        <taxon>Rhabditida</taxon>
        <taxon>Spirurina</taxon>
        <taxon>Ascaridomorpha</taxon>
        <taxon>Ascaridoidea</taxon>
        <taxon>Ascarididae</taxon>
        <taxon>Parascaris</taxon>
    </lineage>
</organism>
<dbReference type="Proteomes" id="UP000887569">
    <property type="component" value="Unplaced"/>
</dbReference>
<name>A0A915B7B2_PARUN</name>